<dbReference type="PANTHER" id="PTHR38590:SF1">
    <property type="entry name" value="BLL0828 PROTEIN"/>
    <property type="match status" value="1"/>
</dbReference>
<evidence type="ECO:0000313" key="3">
    <source>
        <dbReference type="Proteomes" id="UP000193083"/>
    </source>
</evidence>
<keyword evidence="2" id="KW-0255">Endonuclease</keyword>
<dbReference type="Gene3D" id="3.40.960.10">
    <property type="entry name" value="VSR Endonuclease"/>
    <property type="match status" value="1"/>
</dbReference>
<organism evidence="2 3">
    <name type="scientific">Mesorhizobium australicum</name>
    <dbReference type="NCBI Taxonomy" id="536018"/>
    <lineage>
        <taxon>Bacteria</taxon>
        <taxon>Pseudomonadati</taxon>
        <taxon>Pseudomonadota</taxon>
        <taxon>Alphaproteobacteria</taxon>
        <taxon>Hyphomicrobiales</taxon>
        <taxon>Phyllobacteriaceae</taxon>
        <taxon>Mesorhizobium</taxon>
    </lineage>
</organism>
<dbReference type="Proteomes" id="UP000193083">
    <property type="component" value="Unassembled WGS sequence"/>
</dbReference>
<dbReference type="GO" id="GO:0004519">
    <property type="term" value="F:endonuclease activity"/>
    <property type="evidence" value="ECO:0007669"/>
    <property type="project" value="UniProtKB-KW"/>
</dbReference>
<dbReference type="PANTHER" id="PTHR38590">
    <property type="entry name" value="BLL0828 PROTEIN"/>
    <property type="match status" value="1"/>
</dbReference>
<keyword evidence="2" id="KW-0378">Hydrolase</keyword>
<protein>
    <submittedName>
        <fullName evidence="2">Very-short-patch-repair endonuclease</fullName>
    </submittedName>
</protein>
<reference evidence="2 3" key="1">
    <citation type="submission" date="2017-04" db="EMBL/GenBank/DDBJ databases">
        <authorList>
            <person name="Afonso C.L."/>
            <person name="Miller P.J."/>
            <person name="Scott M.A."/>
            <person name="Spackman E."/>
            <person name="Goraichik I."/>
            <person name="Dimitrov K.M."/>
            <person name="Suarez D.L."/>
            <person name="Swayne D.E."/>
        </authorList>
    </citation>
    <scope>NUCLEOTIDE SEQUENCE [LARGE SCALE GENOMIC DNA]</scope>
    <source>
        <strain evidence="2 3">B5P</strain>
    </source>
</reference>
<dbReference type="Pfam" id="PF04480">
    <property type="entry name" value="DUF559"/>
    <property type="match status" value="1"/>
</dbReference>
<evidence type="ECO:0000259" key="1">
    <source>
        <dbReference type="Pfam" id="PF04480"/>
    </source>
</evidence>
<dbReference type="AlphaFoldDB" id="A0A1X7PK10"/>
<dbReference type="InterPro" id="IPR047216">
    <property type="entry name" value="Endonuclease_DUF559_bact"/>
</dbReference>
<evidence type="ECO:0000313" key="2">
    <source>
        <dbReference type="EMBL" id="SMH51808.1"/>
    </source>
</evidence>
<dbReference type="EMBL" id="FXBL01000004">
    <property type="protein sequence ID" value="SMH51808.1"/>
    <property type="molecule type" value="Genomic_DNA"/>
</dbReference>
<dbReference type="CDD" id="cd01038">
    <property type="entry name" value="Endonuclease_DUF559"/>
    <property type="match status" value="1"/>
</dbReference>
<dbReference type="RefSeq" id="WP_085466211.1">
    <property type="nucleotide sequence ID" value="NZ_FXBL01000004.1"/>
</dbReference>
<dbReference type="InterPro" id="IPR007569">
    <property type="entry name" value="DUF559"/>
</dbReference>
<feature type="domain" description="DUF559" evidence="1">
    <location>
        <begin position="7"/>
        <end position="109"/>
    </location>
</feature>
<dbReference type="OrthoDB" id="9798754at2"/>
<accession>A0A1X7PK10</accession>
<proteinExistence type="predicted"/>
<keyword evidence="3" id="KW-1185">Reference proteome</keyword>
<dbReference type="InterPro" id="IPR011335">
    <property type="entry name" value="Restrct_endonuc-II-like"/>
</dbReference>
<dbReference type="SUPFAM" id="SSF52980">
    <property type="entry name" value="Restriction endonuclease-like"/>
    <property type="match status" value="1"/>
</dbReference>
<gene>
    <name evidence="2" type="ORF">SAMN02982922_4531</name>
</gene>
<name>A0A1X7PK10_9HYPH</name>
<sequence length="118" mass="13730">MRAEKRTFQRARQLRGDLSLPEVILWDCLRGRRLDGLRFRRQHPVGPYVLDFYHAEGKLAVEVDGAHHDLQEQISHELRRDGWLAEHGVRVMRIAARDVLDEKALEGILVMIAEAARR</sequence>
<keyword evidence="2" id="KW-0540">Nuclease</keyword>